<protein>
    <recommendedName>
        <fullName evidence="2">hydroxyisourate hydrolase</fullName>
        <ecNumber evidence="2">3.5.2.17</ecNumber>
    </recommendedName>
</protein>
<dbReference type="PANTHER" id="PTHR43775:SF37">
    <property type="entry name" value="SI:DKEY-61P9.11"/>
    <property type="match status" value="1"/>
</dbReference>
<feature type="region of interest" description="Disordered" evidence="15">
    <location>
        <begin position="2318"/>
        <end position="2338"/>
    </location>
</feature>
<feature type="region of interest" description="C-terminal hotdog fold" evidence="14">
    <location>
        <begin position="1088"/>
        <end position="1245"/>
    </location>
</feature>
<evidence type="ECO:0000313" key="19">
    <source>
        <dbReference type="EMBL" id="PWI75794.1"/>
    </source>
</evidence>
<dbReference type="InterPro" id="IPR036817">
    <property type="entry name" value="Transthyretin/HIU_hydrolase_sf"/>
</dbReference>
<dbReference type="Gene3D" id="3.90.180.10">
    <property type="entry name" value="Medium-chain alcohol dehydrogenases, catalytic domain"/>
    <property type="match status" value="1"/>
</dbReference>
<evidence type="ECO:0000256" key="10">
    <source>
        <dbReference type="ARBA" id="ARBA00022801"/>
    </source>
</evidence>
<dbReference type="SMART" id="SM00827">
    <property type="entry name" value="PKS_AT"/>
    <property type="match status" value="1"/>
</dbReference>
<dbReference type="Pfam" id="PF13602">
    <property type="entry name" value="ADH_zinc_N_2"/>
    <property type="match status" value="1"/>
</dbReference>
<dbReference type="InterPro" id="IPR049552">
    <property type="entry name" value="PKS_DH_N"/>
</dbReference>
<dbReference type="SUPFAM" id="SSF51735">
    <property type="entry name" value="NAD(P)-binding Rossmann-fold domains"/>
    <property type="match status" value="3"/>
</dbReference>
<dbReference type="InterPro" id="IPR023213">
    <property type="entry name" value="CAT-like_dom_sf"/>
</dbReference>
<evidence type="ECO:0000256" key="9">
    <source>
        <dbReference type="ARBA" id="ARBA00022737"/>
    </source>
</evidence>
<feature type="region of interest" description="N-terminal hotdog fold" evidence="14">
    <location>
        <begin position="931"/>
        <end position="1065"/>
    </location>
</feature>
<dbReference type="GO" id="GO:0006633">
    <property type="term" value="P:fatty acid biosynthetic process"/>
    <property type="evidence" value="ECO:0007669"/>
    <property type="project" value="InterPro"/>
</dbReference>
<dbReference type="InterPro" id="IPR011032">
    <property type="entry name" value="GroES-like_sf"/>
</dbReference>
<dbReference type="Gene3D" id="3.30.70.3290">
    <property type="match status" value="1"/>
</dbReference>
<feature type="compositionally biased region" description="Low complexity" evidence="15">
    <location>
        <begin position="3803"/>
        <end position="3813"/>
    </location>
</feature>
<keyword evidence="10" id="KW-0378">Hydrolase</keyword>
<dbReference type="InterPro" id="IPR036736">
    <property type="entry name" value="ACP-like_sf"/>
</dbReference>
<feature type="domain" description="PKS/mFAS DH" evidence="18">
    <location>
        <begin position="931"/>
        <end position="1245"/>
    </location>
</feature>
<dbReference type="InterPro" id="IPR001242">
    <property type="entry name" value="Condensation_dom"/>
</dbReference>
<dbReference type="SUPFAM" id="SSF47336">
    <property type="entry name" value="ACP-like"/>
    <property type="match status" value="2"/>
</dbReference>
<dbReference type="InterPro" id="IPR016039">
    <property type="entry name" value="Thiolase-like"/>
</dbReference>
<dbReference type="GO" id="GO:0032259">
    <property type="term" value="P:methylation"/>
    <property type="evidence" value="ECO:0007669"/>
    <property type="project" value="UniProtKB-KW"/>
</dbReference>
<dbReference type="Gene3D" id="3.40.50.720">
    <property type="entry name" value="NAD(P)-binding Rossmann-like Domain"/>
    <property type="match status" value="4"/>
</dbReference>
<evidence type="ECO:0000256" key="3">
    <source>
        <dbReference type="ARBA" id="ARBA00022450"/>
    </source>
</evidence>
<dbReference type="Pfam" id="PF16197">
    <property type="entry name" value="KAsynt_C_assoc"/>
    <property type="match status" value="1"/>
</dbReference>
<feature type="domain" description="Carrier" evidence="16">
    <location>
        <begin position="3373"/>
        <end position="3447"/>
    </location>
</feature>
<dbReference type="GO" id="GO:0033971">
    <property type="term" value="F:hydroxyisourate hydrolase activity"/>
    <property type="evidence" value="ECO:0007669"/>
    <property type="project" value="UniProtKB-EC"/>
</dbReference>
<dbReference type="NCBIfam" id="TIGR02962">
    <property type="entry name" value="hdxy_isourate"/>
    <property type="match status" value="1"/>
</dbReference>
<dbReference type="InterPro" id="IPR016036">
    <property type="entry name" value="Malonyl_transacylase_ACP-bd"/>
</dbReference>
<dbReference type="InterPro" id="IPR036291">
    <property type="entry name" value="NAD(P)-bd_dom_sf"/>
</dbReference>
<dbReference type="Pfam" id="PF00109">
    <property type="entry name" value="ketoacyl-synt"/>
    <property type="match status" value="1"/>
</dbReference>
<dbReference type="SUPFAM" id="SSF56801">
    <property type="entry name" value="Acetyl-CoA synthetase-like"/>
    <property type="match status" value="1"/>
</dbReference>
<evidence type="ECO:0000256" key="12">
    <source>
        <dbReference type="ARBA" id="ARBA00023268"/>
    </source>
</evidence>
<evidence type="ECO:0000259" key="16">
    <source>
        <dbReference type="PROSITE" id="PS50075"/>
    </source>
</evidence>
<dbReference type="InterPro" id="IPR045851">
    <property type="entry name" value="AMP-bd_C_sf"/>
</dbReference>
<feature type="region of interest" description="Disordered" evidence="15">
    <location>
        <begin position="3799"/>
        <end position="3819"/>
    </location>
</feature>
<dbReference type="Pfam" id="PF02801">
    <property type="entry name" value="Ketoacyl-synt_C"/>
    <property type="match status" value="1"/>
</dbReference>
<dbReference type="SMART" id="SM00829">
    <property type="entry name" value="PKS_ER"/>
    <property type="match status" value="1"/>
</dbReference>
<accession>A0A2U3EMQ9</accession>
<dbReference type="Pfam" id="PF00668">
    <property type="entry name" value="Condensation"/>
    <property type="match status" value="1"/>
</dbReference>
<comment type="similarity">
    <text evidence="13">In the C-terminal section; belongs to the NRP synthetase family.</text>
</comment>
<dbReference type="Gene3D" id="1.10.1200.10">
    <property type="entry name" value="ACP-like"/>
    <property type="match status" value="2"/>
</dbReference>
<dbReference type="InterPro" id="IPR014031">
    <property type="entry name" value="Ketoacyl_synth_C"/>
</dbReference>
<dbReference type="InterPro" id="IPR010071">
    <property type="entry name" value="AA_adenyl_dom"/>
</dbReference>
<evidence type="ECO:0000256" key="11">
    <source>
        <dbReference type="ARBA" id="ARBA00023002"/>
    </source>
</evidence>
<dbReference type="SMART" id="SM00822">
    <property type="entry name" value="PKS_KR"/>
    <property type="match status" value="1"/>
</dbReference>
<dbReference type="PROSITE" id="PS52004">
    <property type="entry name" value="KS3_2"/>
    <property type="match status" value="1"/>
</dbReference>
<dbReference type="PROSITE" id="PS50075">
    <property type="entry name" value="CARRIER"/>
    <property type="match status" value="2"/>
</dbReference>
<evidence type="ECO:0000259" key="18">
    <source>
        <dbReference type="PROSITE" id="PS52019"/>
    </source>
</evidence>
<keyword evidence="11" id="KW-0560">Oxidoreductase</keyword>
<sequence>MAPRVNGPAEDPSVIVGLACRVPGASTPSKLWESIAEQRDVQQKMPKDRLNVDGFFHPEPTHKGTTNARFGYFLDQDIGEFDAGFFGISGKEAEAMDPQQRLLLEVVYEALENAGITLQEIRGSLTSVFCGSFTNDYNAMLTKDLEYYPKYTVTGTGDAILSNRISYFYDLHGTSVTIDTACSSSLVCFHLGSQTLQNQEADISIIVGSSLHYDSNVYVTMTDLGMLSTNGRCAAFDESGSGYVRGEGIACAILKRKSDAIAHGDNIRALVRATGSNHDGKKNGITLPNSVAQEQLIRSTYERAGLNPAHTQYFEAHGTGTAAGDPIETRAIGAVFADGREEPLYVGSVKTNIGHLEGASGLAGLIKSTLALERGTIPPNMHFKTPNPKIDFENWKIAVPTQPIEWKVPEGVPRRASINSFGYGGTNAHVVLEEYPKDAAAPVEKAPEPIANGVHSRPYLVPLTSHSPKAGEMSEDTLTKYVESSENATVADLAYSLSTRRTMHQQRSFVVANDAAGLVEQLGTPRPAAPWTPAKNAAPRLGFIFTGQGAQWHAMGRQLIQECPHFRQSLQRCDAILKELPDAPEWSIVAELSKTKETSLLGETLYSQTICTALQLALIDLIECWGIKPSAVVGHSSGEMGAAYAAGILTFESALIAAYYRGRYMSANRDGGVPGGMMAVGLPEKKCLEELKPYTGRLTIAAVNSPSTMTVSGDEDAILELKERLTEKKVFVRQLIVKQAFHSHHMFPLAPAYENALKNNSSFKTQAPKCRMFSSVTSRLADHEKMGASYWAANMVQAVRFSDALTGVLLDEQDEQNVDILVEIGPHPALKGPARQTIQALKLDLPYVASLTRGVPDFEGLLNMAGTLFSLGYPVDLVSANQNLSRGLDGSLVKTPTGTKLVDLPTYTWEHRRYWSETRYIKEHRQRQFRHSTLGHRVAGSVARHPRFRNYLRLSELPWLNEHVVENKVVFPGAGYISMAIEAAIRTDEVESVKNIHVKDIVVKNALLIPSTDEGVEVLLELKPVTLSAKSHSDTWYEFNVFSYDENSNCTSHCHGLISVEKGDAAPLEYTAAYPEGTSFNELRQKTFRSMPAGTFYKNMADLGLAYGEKFRLLKGSIESGVGFAVSDLVFDPTALPNDPGDETVMHPTLLDSFFHVIFHAVENRLGRPLDEPYVPSFFRALKISGSFFDWKNDMDVKHFQVGSFTKLPSPRVAINDMIMQNEKGELMMEIAGLEVTSLGREAPEGQGPRTLFYRQRWQPNFDMMTSVKGKPLSEIVDIFAHQFPDTKILHVTSDLERTKEVIKSLGTEKTERRRFKQLDVWSLQGKDFGEAAEEFSTATKGLVNVAEPQADSYDLVIVSESGGNAVPYMKDSGCILFDGQKGAVAADLQELFSSPFCTALRKASEPFELPTELSVVVPAGKPTARTSIILKELQSTYGGKINHTTFAEIAAGSAVLHDDVVVLAGLDESASDSTVFKGAQALLISLQKNVVWPTEAATFEAGRPEGAMYIGLVRAARSENDTLRAVTFDFGLESSAQSVAANILRLLDSRIVEDEVTERQGALYIPRVEADDDRNCKLRNGPNQEPHLEAFGSPQTRTPLALRIGKVGLLETLYFGEDTEVMDTQIKDNEVEVETRASSINFRDVAASMGIIEDFKLGDECAGICTKVGANVKGFKPGDRVVALRPGQGAHRSLVRNPASWCYKLPDNMSFAEAAAMPLILGTAWFALDHTARISKGDTVLIHAAAGGVGQMAVQIAQRAGARVLATVGSPAKRQLLKDVYGLTEDQMFSSRDDTFAKGVMEATNGRGVDIVLNSLAGPLLHASWACLAPFGRFLEIGKRDIHENSKIAMDPFRRNVLFASIDLVTMFEKNEALGERLFKECFDLIANGDIKTPATIKEVSYADVVKGFRLLQMGKHTGKIVLVPSPEDMVPVMRSGYRNTPLFTTSKTYLLVGGLGGLGRTLSQWMVRKGATKLAFLSRSGADKTEAKATVDWLVERGVEVNVYRGDVSKRADVQSCIDKIGNNLGGVFQAAMVLQDKPLETMTYEQYQRCCQPKVEGTKNLHESTLGIDLDFFVCFSSVAAVVGSKGQANYSAANCYLDALMRHRRELGLSGTTMNVGAVTGVGVVAENEELQKVMLRMGMDMINEEELLYQLEEAVLADKSVAPITPRGCNGHQIISGVGLISPDVYWAPKPIMKNLYANHDFGAEGASQSSKNLLALLSEEPDVEKKTEILLDGFLEKIASVLATPRESILPSNPLSAYGLDSIVAVEFRKWFRKEVQVDIALFDILGAASINALVAKTARMVTTSTCTKEVATDKTEKKATTEAESSEEEGAVSAMATGQLTKIQHTDVVPLSTFQSRLWFVHSFLEDKSFLNLPIVLRIKGKPDYPTLQKAIQEMAVRNPALRTAYYEGDDFAVQEPLEDFDLGVDYRDISNEADKEKALQEFVKYNRKIEMNVEEGEVATYSLAKLSEEEWAIVGMTHHISIDRASLFPMMSQFVGIYDAIKTGKDLATVSAPEFNYVDFTLWHNARLASDLMKPDLDWWRSTLEGLPQSSKVLPFAKGERPARSDPRRQKVKTNLDAKLFGRMKRVAAQSSGTPFHFVLAAFRAFLYRYTEEKDLVLLMVDGNRPHPDTDPLMGFFVNLAPVRCNDDCDVPFDQLFQVTKTRALDAMAHSGVPFDTIVDIMNVKKTSSHMPVGQIAVNYQIHGPVPTYQTVDFTVEDIESDDIPTAADIQLEAIETSEHSLDLKIEYSTALYYDVDMERFLDNFNTFLTSCIKDHRQPIDEINMCGPLEIDFLKNNYWNTEAKENQWHGQSVLDVVSSMARQHPQAAAIKTSDCCSVSYRQLIERAESVASELLDAGAKPGDRIGLLALPGVEAVTGMLGALMTGSCYVALDTDFAHDRLSFMLTDSGAKLLLVGPGQDALAAELLSKIVVAPKVVRIDDAAAAGRTVSQPRPRHPDDPFYMIYTSGSTGTPKGVILKESNTQAMLSTLNKDYGFTHTDNFLAHTTMSFDLSVVQIFGGLTAGATVSVASWETRKDPSALADFMMKEGVSVTYFTPTQFALLMEFNEAALKKCSKYRVAYFAGERLPVRVAKAFYDLGTPATLYNTWSPSELVVQTSIAKISPPDEGVVSLPIGYPMDNCRHYLLDTKGNPVPFGQIGELVVGGVQVGAGYLNRPEVNAKSFVEDPFASEDDRKRGWNRMFKTGDRGRFRADGQLEFHGRIAGDKQIKLRGFRIDLGEVEQVIFKESQNLKKAGALIDIAVVARTVDSDEQQLVAYLVPKTNITDAAEKVAVVSHLHRKIKPHLNYYMLPNGYQFVEKLPTTLGGKVDRRNLLERQLELVHPSSVTTQPGKAAAGAGVNGTATAPSEDLESSILALFRATLGAEIDLNDSFFERGGNSILLVRLQAKVKKQFKIAPPLPALIREPTAAAVCAYVRRAKGGDAGKKGGFENVISWNVETNLPNTSQYIPRFGTPRIDRDDLNSVLVTGAESFIGVHLLAEMLSSKADITIHALGSTTKLETQALVKLLEKHDLLKGILTADHVSARIKCVPGSLDQPGFGLSKSAFRELGSAVQAIYHLGGHVSLLKTYSALKPYNVSPIFDIIRLSSIGSQLSDIHYLSTWSVPHLQTWSASKRTREGYVVGEEDSTHFTPPTEDESGYFKTRWVAENLLVKAAQRGFPVTITRASAVTAAAQGTGVLDAGDEFTMRIVVSMIESGMVPQIGRADQPSFAVDVIPVDWLASNLFALTSQREALAHVDASTLYTAPQIYHVTNPRPLRLEDLPQIIADLRPGSSQQQQQQQQQQQPGSSKAAGLVPLEEWLGSMETAEGEDAAGQLVRSAVIKQNLSTGSVMFSLDNARTMAVLDALNPGVVEACPAVDAEFLNGLWKRMQRQRAEEEGFDAALLLLLLLLPTENQPRPPPPARHASHPHRPEAGDAAMRLAAVPGLGGGGQGGRESIKLSPALHHHRDLRAHVVPLLHHHPGRANTKEQGHSHTHTYTHARTQNQAHKLNAVTMAPQAGKDSITCHVLDTTAGRPAKGIRVVLEQTSSSAAAAGQAQPATFEARTDDDGRITRWQATGASASSSLTVDDVLASVKGASRWALRFDTESYFGEGKTFFPEATIIFRVDEGQHYHVPLLLSPYSYTTYRGS</sequence>
<evidence type="ECO:0000256" key="13">
    <source>
        <dbReference type="ARBA" id="ARBA00029443"/>
    </source>
</evidence>
<dbReference type="FunFam" id="3.40.47.10:FF:000019">
    <property type="entry name" value="Polyketide synthase type I"/>
    <property type="match status" value="1"/>
</dbReference>
<dbReference type="Gene3D" id="3.30.559.10">
    <property type="entry name" value="Chloramphenicol acetyltransferase-like domain"/>
    <property type="match status" value="1"/>
</dbReference>
<evidence type="ECO:0000256" key="8">
    <source>
        <dbReference type="ARBA" id="ARBA00022679"/>
    </source>
</evidence>
<evidence type="ECO:0000256" key="15">
    <source>
        <dbReference type="SAM" id="MobiDB-lite"/>
    </source>
</evidence>
<dbReference type="PROSITE" id="PS00606">
    <property type="entry name" value="KS3_1"/>
    <property type="match status" value="1"/>
</dbReference>
<dbReference type="EMBL" id="LCWV01000002">
    <property type="protein sequence ID" value="PWI75794.1"/>
    <property type="molecule type" value="Genomic_DNA"/>
</dbReference>
<dbReference type="InterPro" id="IPR020841">
    <property type="entry name" value="PKS_Beta-ketoAc_synthase_dom"/>
</dbReference>
<dbReference type="SUPFAM" id="SSF50129">
    <property type="entry name" value="GroES-like"/>
    <property type="match status" value="1"/>
</dbReference>
<keyword evidence="5" id="KW-0436">Ligase</keyword>
<keyword evidence="8" id="KW-0808">Transferase</keyword>
<dbReference type="SMART" id="SM00825">
    <property type="entry name" value="PKS_KS"/>
    <property type="match status" value="1"/>
</dbReference>
<dbReference type="GO" id="GO:0031177">
    <property type="term" value="F:phosphopantetheine binding"/>
    <property type="evidence" value="ECO:0007669"/>
    <property type="project" value="InterPro"/>
</dbReference>
<dbReference type="GO" id="GO:0005886">
    <property type="term" value="C:plasma membrane"/>
    <property type="evidence" value="ECO:0007669"/>
    <property type="project" value="TreeGrafter"/>
</dbReference>
<evidence type="ECO:0000259" key="17">
    <source>
        <dbReference type="PROSITE" id="PS52004"/>
    </source>
</evidence>
<dbReference type="InterPro" id="IPR042099">
    <property type="entry name" value="ANL_N_sf"/>
</dbReference>
<dbReference type="CDD" id="cd05822">
    <property type="entry name" value="TLP_HIUase"/>
    <property type="match status" value="1"/>
</dbReference>
<dbReference type="InterPro" id="IPR020843">
    <property type="entry name" value="ER"/>
</dbReference>
<dbReference type="SMART" id="SM00823">
    <property type="entry name" value="PKS_PP"/>
    <property type="match status" value="2"/>
</dbReference>
<dbReference type="Gene3D" id="3.30.559.30">
    <property type="entry name" value="Nonribosomal peptide synthetase, condensation domain"/>
    <property type="match status" value="1"/>
</dbReference>
<dbReference type="Gene3D" id="3.40.366.10">
    <property type="entry name" value="Malonyl-Coenzyme A Acyl Carrier Protein, domain 2"/>
    <property type="match status" value="1"/>
</dbReference>
<dbReference type="Pfam" id="PF07993">
    <property type="entry name" value="NAD_binding_4"/>
    <property type="match status" value="1"/>
</dbReference>
<evidence type="ECO:0000313" key="20">
    <source>
        <dbReference type="Proteomes" id="UP000245956"/>
    </source>
</evidence>
<dbReference type="Proteomes" id="UP000245956">
    <property type="component" value="Unassembled WGS sequence"/>
</dbReference>
<dbReference type="GO" id="GO:1901336">
    <property type="term" value="P:lactone biosynthetic process"/>
    <property type="evidence" value="ECO:0007669"/>
    <property type="project" value="UniProtKB-ARBA"/>
</dbReference>
<evidence type="ECO:0000256" key="1">
    <source>
        <dbReference type="ARBA" id="ARBA00001043"/>
    </source>
</evidence>
<dbReference type="InterPro" id="IPR020807">
    <property type="entry name" value="PKS_DH"/>
</dbReference>
<feature type="compositionally biased region" description="Basic and acidic residues" evidence="15">
    <location>
        <begin position="2318"/>
        <end position="2328"/>
    </location>
</feature>
<feature type="domain" description="Ketosynthase family 3 (KS3)" evidence="17">
    <location>
        <begin position="10"/>
        <end position="434"/>
    </location>
</feature>
<evidence type="ECO:0000256" key="5">
    <source>
        <dbReference type="ARBA" id="ARBA00022598"/>
    </source>
</evidence>
<dbReference type="InterPro" id="IPR014043">
    <property type="entry name" value="Acyl_transferase_dom"/>
</dbReference>
<dbReference type="InterPro" id="IPR016035">
    <property type="entry name" value="Acyl_Trfase/lysoPLipase"/>
</dbReference>
<dbReference type="InterPro" id="IPR020845">
    <property type="entry name" value="AMP-binding_CS"/>
</dbReference>
<dbReference type="Pfam" id="PF08659">
    <property type="entry name" value="KR"/>
    <property type="match status" value="1"/>
</dbReference>
<dbReference type="SUPFAM" id="SSF52151">
    <property type="entry name" value="FabD/lysophospholipase-like"/>
    <property type="match status" value="1"/>
</dbReference>
<feature type="domain" description="Carrier" evidence="16">
    <location>
        <begin position="2231"/>
        <end position="2308"/>
    </location>
</feature>
<keyword evidence="6" id="KW-0489">Methyltransferase</keyword>
<dbReference type="GO" id="GO:0016874">
    <property type="term" value="F:ligase activity"/>
    <property type="evidence" value="ECO:0007669"/>
    <property type="project" value="UniProtKB-KW"/>
</dbReference>
<dbReference type="InterPro" id="IPR042104">
    <property type="entry name" value="PKS_dehydratase_sf"/>
</dbReference>
<dbReference type="InterPro" id="IPR050091">
    <property type="entry name" value="PKS_NRPS_Biosynth_Enz"/>
</dbReference>
<dbReference type="InterPro" id="IPR020806">
    <property type="entry name" value="PKS_PP-bd"/>
</dbReference>
<dbReference type="Pfam" id="PF21089">
    <property type="entry name" value="PKS_DH_N"/>
    <property type="match status" value="1"/>
</dbReference>
<dbReference type="PROSITE" id="PS00455">
    <property type="entry name" value="AMP_BINDING"/>
    <property type="match status" value="1"/>
</dbReference>
<dbReference type="Gene3D" id="2.60.40.180">
    <property type="entry name" value="Transthyretin/hydroxyisourate hydrolase domain"/>
    <property type="match status" value="1"/>
</dbReference>
<dbReference type="InterPro" id="IPR057326">
    <property type="entry name" value="KR_dom"/>
</dbReference>
<dbReference type="InterPro" id="IPR009081">
    <property type="entry name" value="PP-bd_ACP"/>
</dbReference>
<dbReference type="CDD" id="cd05930">
    <property type="entry name" value="A_NRPS"/>
    <property type="match status" value="1"/>
</dbReference>
<dbReference type="SUPFAM" id="SSF55048">
    <property type="entry name" value="Probable ACP-binding domain of malonyl-CoA ACP transacylase"/>
    <property type="match status" value="1"/>
</dbReference>
<dbReference type="PROSITE" id="PS00768">
    <property type="entry name" value="TRANSTHYRETIN_1"/>
    <property type="match status" value="1"/>
</dbReference>
<dbReference type="NCBIfam" id="TIGR01733">
    <property type="entry name" value="AA-adenyl-dom"/>
    <property type="match status" value="1"/>
</dbReference>
<dbReference type="Pfam" id="PF00698">
    <property type="entry name" value="Acyl_transf_1"/>
    <property type="match status" value="1"/>
</dbReference>
<dbReference type="SMART" id="SM00826">
    <property type="entry name" value="PKS_DH"/>
    <property type="match status" value="1"/>
</dbReference>
<evidence type="ECO:0000256" key="7">
    <source>
        <dbReference type="ARBA" id="ARBA00022631"/>
    </source>
</evidence>
<dbReference type="InterPro" id="IPR013154">
    <property type="entry name" value="ADH-like_N"/>
</dbReference>
<dbReference type="Gene3D" id="3.30.300.30">
    <property type="match status" value="1"/>
</dbReference>
<gene>
    <name evidence="19" type="ORF">PCL_06452</name>
</gene>
<dbReference type="CDD" id="cd05195">
    <property type="entry name" value="enoyl_red"/>
    <property type="match status" value="1"/>
</dbReference>
<dbReference type="InterPro" id="IPR013968">
    <property type="entry name" value="PKS_KR"/>
</dbReference>
<feature type="active site" description="Proton donor; for dehydratase activity" evidence="14">
    <location>
        <position position="1152"/>
    </location>
</feature>
<dbReference type="PROSITE" id="PS00769">
    <property type="entry name" value="TRANSTHYRETIN_2"/>
    <property type="match status" value="1"/>
</dbReference>
<keyword evidence="12" id="KW-0511">Multifunctional enzyme</keyword>
<dbReference type="GO" id="GO:0005737">
    <property type="term" value="C:cytoplasm"/>
    <property type="evidence" value="ECO:0007669"/>
    <property type="project" value="TreeGrafter"/>
</dbReference>
<dbReference type="Gene3D" id="3.40.50.12780">
    <property type="entry name" value="N-terminal domain of ligase-like"/>
    <property type="match status" value="1"/>
</dbReference>
<dbReference type="InterPro" id="IPR023418">
    <property type="entry name" value="Thyroxine_BS"/>
</dbReference>
<dbReference type="InterPro" id="IPR018201">
    <property type="entry name" value="Ketoacyl_synth_AS"/>
</dbReference>
<dbReference type="InterPro" id="IPR014306">
    <property type="entry name" value="Hydroxyisourate_hydrolase"/>
</dbReference>
<dbReference type="FunFam" id="3.40.366.10:FF:000002">
    <property type="entry name" value="Probable polyketide synthase 2"/>
    <property type="match status" value="1"/>
</dbReference>
<evidence type="ECO:0000256" key="6">
    <source>
        <dbReference type="ARBA" id="ARBA00022603"/>
    </source>
</evidence>
<keyword evidence="3" id="KW-0596">Phosphopantetheine</keyword>
<keyword evidence="4" id="KW-0597">Phosphoprotein</keyword>
<dbReference type="Gene3D" id="3.40.47.10">
    <property type="match status" value="1"/>
</dbReference>
<dbReference type="GO" id="GO:0006144">
    <property type="term" value="P:purine nucleobase metabolic process"/>
    <property type="evidence" value="ECO:0007669"/>
    <property type="project" value="UniProtKB-KW"/>
</dbReference>
<dbReference type="Pfam" id="PF14765">
    <property type="entry name" value="PS-DH"/>
    <property type="match status" value="1"/>
</dbReference>
<feature type="active site" description="Proton acceptor; for dehydratase activity" evidence="14">
    <location>
        <position position="963"/>
    </location>
</feature>
<keyword evidence="7" id="KW-0659">Purine metabolism</keyword>
<keyword evidence="9" id="KW-0677">Repeat</keyword>
<dbReference type="InterPro" id="IPR000873">
    <property type="entry name" value="AMP-dep_synth/lig_dom"/>
</dbReference>
<dbReference type="PROSITE" id="PS52019">
    <property type="entry name" value="PKS_MFAS_DH"/>
    <property type="match status" value="1"/>
</dbReference>
<dbReference type="GO" id="GO:0004315">
    <property type="term" value="F:3-oxoacyl-[acyl-carrier-protein] synthase activity"/>
    <property type="evidence" value="ECO:0007669"/>
    <property type="project" value="InterPro"/>
</dbReference>
<dbReference type="GO" id="GO:0016491">
    <property type="term" value="F:oxidoreductase activity"/>
    <property type="evidence" value="ECO:0007669"/>
    <property type="project" value="UniProtKB-KW"/>
</dbReference>
<dbReference type="Pfam" id="PF08240">
    <property type="entry name" value="ADH_N"/>
    <property type="match status" value="1"/>
</dbReference>
<organism evidence="19 20">
    <name type="scientific">Purpureocillium lilacinum</name>
    <name type="common">Paecilomyces lilacinus</name>
    <dbReference type="NCBI Taxonomy" id="33203"/>
    <lineage>
        <taxon>Eukaryota</taxon>
        <taxon>Fungi</taxon>
        <taxon>Dikarya</taxon>
        <taxon>Ascomycota</taxon>
        <taxon>Pezizomycotina</taxon>
        <taxon>Sordariomycetes</taxon>
        <taxon>Hypocreomycetidae</taxon>
        <taxon>Hypocreales</taxon>
        <taxon>Ophiocordycipitaceae</taxon>
        <taxon>Purpureocillium</taxon>
    </lineage>
</organism>
<dbReference type="CDD" id="cd00833">
    <property type="entry name" value="PKS"/>
    <property type="match status" value="1"/>
</dbReference>
<dbReference type="InterPro" id="IPR023416">
    <property type="entry name" value="Transthyretin/HIU_hydrolase_d"/>
</dbReference>
<dbReference type="CDD" id="cd20483">
    <property type="entry name" value="C_PKS-NRPS"/>
    <property type="match status" value="1"/>
</dbReference>
<dbReference type="InterPro" id="IPR013120">
    <property type="entry name" value="FAR_NAD-bd"/>
</dbReference>
<dbReference type="SUPFAM" id="SSF53901">
    <property type="entry name" value="Thiolase-like"/>
    <property type="match status" value="1"/>
</dbReference>
<dbReference type="SUPFAM" id="SSF52777">
    <property type="entry name" value="CoA-dependent acyltransferases"/>
    <property type="match status" value="2"/>
</dbReference>
<dbReference type="Pfam" id="PF00501">
    <property type="entry name" value="AMP-binding"/>
    <property type="match status" value="1"/>
</dbReference>
<dbReference type="InterPro" id="IPR032821">
    <property type="entry name" value="PKS_assoc"/>
</dbReference>
<evidence type="ECO:0000256" key="14">
    <source>
        <dbReference type="PROSITE-ProRule" id="PRU01363"/>
    </source>
</evidence>
<dbReference type="EC" id="3.5.2.17" evidence="2"/>
<dbReference type="GO" id="GO:0008168">
    <property type="term" value="F:methyltransferase activity"/>
    <property type="evidence" value="ECO:0007669"/>
    <property type="project" value="UniProtKB-KW"/>
</dbReference>
<dbReference type="Gene3D" id="3.10.129.110">
    <property type="entry name" value="Polyketide synthase dehydratase"/>
    <property type="match status" value="1"/>
</dbReference>
<dbReference type="InterPro" id="IPR023419">
    <property type="entry name" value="Transthyretin_CS"/>
</dbReference>
<dbReference type="Pfam" id="PF00550">
    <property type="entry name" value="PP-binding"/>
    <property type="match status" value="2"/>
</dbReference>
<comment type="catalytic activity">
    <reaction evidence="1">
        <text>5-hydroxyisourate + H2O = 5-hydroxy-2-oxo-4-ureido-2,5-dihydro-1H-imidazole-5-carboxylate + H(+)</text>
        <dbReference type="Rhea" id="RHEA:23736"/>
        <dbReference type="ChEBI" id="CHEBI:15377"/>
        <dbReference type="ChEBI" id="CHEBI:15378"/>
        <dbReference type="ChEBI" id="CHEBI:18072"/>
        <dbReference type="ChEBI" id="CHEBI:58639"/>
        <dbReference type="EC" id="3.5.2.17"/>
    </reaction>
</comment>
<name>A0A2U3EMQ9_PURLI</name>
<dbReference type="SUPFAM" id="SSF49472">
    <property type="entry name" value="Transthyretin (synonym: prealbumin)"/>
    <property type="match status" value="1"/>
</dbReference>
<dbReference type="InterPro" id="IPR049900">
    <property type="entry name" value="PKS_mFAS_DH"/>
</dbReference>
<dbReference type="PANTHER" id="PTHR43775">
    <property type="entry name" value="FATTY ACID SYNTHASE"/>
    <property type="match status" value="1"/>
</dbReference>
<comment type="caution">
    <text evidence="19">The sequence shown here is derived from an EMBL/GenBank/DDBJ whole genome shotgun (WGS) entry which is preliminary data.</text>
</comment>
<dbReference type="GO" id="GO:0044550">
    <property type="term" value="P:secondary metabolite biosynthetic process"/>
    <property type="evidence" value="ECO:0007669"/>
    <property type="project" value="UniProtKB-ARBA"/>
</dbReference>
<reference evidence="19 20" key="1">
    <citation type="journal article" date="2016" name="Front. Microbiol.">
        <title>Genome and transcriptome sequences reveal the specific parasitism of the nematophagous Purpureocillium lilacinum 36-1.</title>
        <authorList>
            <person name="Xie J."/>
            <person name="Li S."/>
            <person name="Mo C."/>
            <person name="Xiao X."/>
            <person name="Peng D."/>
            <person name="Wang G."/>
            <person name="Xiao Y."/>
        </authorList>
    </citation>
    <scope>NUCLEOTIDE SEQUENCE [LARGE SCALE GENOMIC DNA]</scope>
    <source>
        <strain evidence="19 20">36-1</strain>
    </source>
</reference>
<proteinExistence type="inferred from homology"/>
<evidence type="ECO:0000256" key="2">
    <source>
        <dbReference type="ARBA" id="ARBA00012609"/>
    </source>
</evidence>
<dbReference type="Pfam" id="PF00576">
    <property type="entry name" value="Transthyretin"/>
    <property type="match status" value="1"/>
</dbReference>
<evidence type="ECO:0000256" key="4">
    <source>
        <dbReference type="ARBA" id="ARBA00022553"/>
    </source>
</evidence>
<dbReference type="InterPro" id="IPR014030">
    <property type="entry name" value="Ketoacyl_synth_N"/>
</dbReference>
<dbReference type="GO" id="GO:0004312">
    <property type="term" value="F:fatty acid synthase activity"/>
    <property type="evidence" value="ECO:0007669"/>
    <property type="project" value="TreeGrafter"/>
</dbReference>
<dbReference type="InterPro" id="IPR049551">
    <property type="entry name" value="PKS_DH_C"/>
</dbReference>
<dbReference type="FunFam" id="3.40.50.720:FF:000209">
    <property type="entry name" value="Polyketide synthase Pks12"/>
    <property type="match status" value="1"/>
</dbReference>
<dbReference type="InterPro" id="IPR001227">
    <property type="entry name" value="Ac_transferase_dom_sf"/>
</dbReference>